<dbReference type="EMBL" id="FMYH01000001">
    <property type="protein sequence ID" value="SDB87922.1"/>
    <property type="molecule type" value="Genomic_DNA"/>
</dbReference>
<dbReference type="PANTHER" id="PTHR37938">
    <property type="entry name" value="BLL0215 PROTEIN"/>
    <property type="match status" value="1"/>
</dbReference>
<evidence type="ECO:0000259" key="2">
    <source>
        <dbReference type="Pfam" id="PF03703"/>
    </source>
</evidence>
<dbReference type="Proteomes" id="UP000199039">
    <property type="component" value="Unassembled WGS sequence"/>
</dbReference>
<gene>
    <name evidence="3" type="ORF">SAMN05216410_0636</name>
</gene>
<dbReference type="STRING" id="1814289.SAMN05216410_0636"/>
<dbReference type="AlphaFoldDB" id="A0A1G6H0X5"/>
<dbReference type="RefSeq" id="WP_093180723.1">
    <property type="nucleotide sequence ID" value="NZ_FMYH01000001.1"/>
</dbReference>
<organism evidence="3 4">
    <name type="scientific">Sanguibacter gelidistatuariae</name>
    <dbReference type="NCBI Taxonomy" id="1814289"/>
    <lineage>
        <taxon>Bacteria</taxon>
        <taxon>Bacillati</taxon>
        <taxon>Actinomycetota</taxon>
        <taxon>Actinomycetes</taxon>
        <taxon>Micrococcales</taxon>
        <taxon>Sanguibacteraceae</taxon>
        <taxon>Sanguibacter</taxon>
    </lineage>
</organism>
<keyword evidence="1" id="KW-0812">Transmembrane</keyword>
<feature type="transmembrane region" description="Helical" evidence="1">
    <location>
        <begin position="56"/>
        <end position="78"/>
    </location>
</feature>
<reference evidence="3 4" key="1">
    <citation type="submission" date="2016-09" db="EMBL/GenBank/DDBJ databases">
        <authorList>
            <person name="Capua I."/>
            <person name="De Benedictis P."/>
            <person name="Joannis T."/>
            <person name="Lombin L.H."/>
            <person name="Cattoli G."/>
        </authorList>
    </citation>
    <scope>NUCLEOTIDE SEQUENCE [LARGE SCALE GENOMIC DNA]</scope>
    <source>
        <strain evidence="3 4">ISLP-3</strain>
    </source>
</reference>
<keyword evidence="1" id="KW-1133">Transmembrane helix</keyword>
<evidence type="ECO:0000313" key="3">
    <source>
        <dbReference type="EMBL" id="SDB87922.1"/>
    </source>
</evidence>
<dbReference type="OrthoDB" id="4350422at2"/>
<evidence type="ECO:0000313" key="4">
    <source>
        <dbReference type="Proteomes" id="UP000199039"/>
    </source>
</evidence>
<dbReference type="Pfam" id="PF03703">
    <property type="entry name" value="bPH_2"/>
    <property type="match status" value="1"/>
</dbReference>
<protein>
    <submittedName>
        <fullName evidence="3">PH domain-containing protein</fullName>
    </submittedName>
</protein>
<accession>A0A1G6H0X5</accession>
<feature type="transmembrane region" description="Helical" evidence="1">
    <location>
        <begin position="23"/>
        <end position="44"/>
    </location>
</feature>
<name>A0A1G6H0X5_9MICO</name>
<keyword evidence="1" id="KW-0472">Membrane</keyword>
<keyword evidence="4" id="KW-1185">Reference proteome</keyword>
<dbReference type="PANTHER" id="PTHR37938:SF1">
    <property type="entry name" value="BLL0215 PROTEIN"/>
    <property type="match status" value="1"/>
</dbReference>
<sequence>MGIQSTLGEDEYVVLNLRTHVKALFVAMLVLVVTVVAGVILALMAPEGSAQQGLRWAILGVAVVIILLWSFMPFLRWITSRYTITNRRLITRSGIITRTGRDIPLYRINDVTYEKDLLDRLLGCGTIIISDATDKAGVVLHDVPRVEKVQVQLHELLFAADDGSDDGEFPPTEPRRRR</sequence>
<proteinExistence type="predicted"/>
<evidence type="ECO:0000256" key="1">
    <source>
        <dbReference type="SAM" id="Phobius"/>
    </source>
</evidence>
<dbReference type="InterPro" id="IPR005182">
    <property type="entry name" value="YdbS-like_PH"/>
</dbReference>
<feature type="domain" description="YdbS-like PH" evidence="2">
    <location>
        <begin position="77"/>
        <end position="150"/>
    </location>
</feature>